<keyword evidence="6" id="KW-0539">Nucleus</keyword>
<dbReference type="AlphaFoldDB" id="A0A4Q8KEY9"/>
<evidence type="ECO:0000256" key="2">
    <source>
        <dbReference type="ARBA" id="ARBA00022782"/>
    </source>
</evidence>
<evidence type="ECO:0000256" key="8">
    <source>
        <dbReference type="ARBA" id="ARBA00072365"/>
    </source>
</evidence>
<feature type="region of interest" description="Disordered" evidence="9">
    <location>
        <begin position="259"/>
        <end position="286"/>
    </location>
</feature>
<evidence type="ECO:0000259" key="10">
    <source>
        <dbReference type="PROSITE" id="PS50888"/>
    </source>
</evidence>
<sequence>MDYFPSTVSMRMASNQGESVGNSRISSDGMVQQCRRDDEVIMNGRVPGLGGSDPSNLMSGNDSADDMLNLNYNQENRLLSGSDSSDDYQGILNDGLKYKLDQCGRTINLTKNRCLNDLSNSDNVENYDNDSSNGGVSQPTKKRRVRRQQPGPGQESAMAAQRIMANVRERQRTQSLNEAFASLRSIIPTLPSDKLSKIQTLKLASRYIDFLYKVLSQEPQDVSDIDSFEEFQGGIGQERLSYAFSVWRMEGDWNTLGCSNSNSSHHQQSVQIKLETDGDQRHQQNW</sequence>
<name>A0A4Q8KEY9_9HEMI</name>
<dbReference type="PANTHER" id="PTHR23349:SF50">
    <property type="entry name" value="PROTEIN TWIST"/>
    <property type="match status" value="1"/>
</dbReference>
<dbReference type="PROSITE" id="PS50888">
    <property type="entry name" value="BHLH"/>
    <property type="match status" value="1"/>
</dbReference>
<organism evidence="11">
    <name type="scientific">Limnogonus franciscanus</name>
    <dbReference type="NCBI Taxonomy" id="913166"/>
    <lineage>
        <taxon>Eukaryota</taxon>
        <taxon>Metazoa</taxon>
        <taxon>Ecdysozoa</taxon>
        <taxon>Arthropoda</taxon>
        <taxon>Hexapoda</taxon>
        <taxon>Insecta</taxon>
        <taxon>Pterygota</taxon>
        <taxon>Neoptera</taxon>
        <taxon>Paraneoptera</taxon>
        <taxon>Hemiptera</taxon>
        <taxon>Heteroptera</taxon>
        <taxon>Gerromorpha</taxon>
        <taxon>Gerroidea</taxon>
        <taxon>Gerridae</taxon>
        <taxon>Gerrinae</taxon>
        <taxon>Limnogonus</taxon>
    </lineage>
</organism>
<dbReference type="Gene3D" id="4.10.280.10">
    <property type="entry name" value="Helix-loop-helix DNA-binding domain"/>
    <property type="match status" value="1"/>
</dbReference>
<keyword evidence="1" id="KW-0217">Developmental protein</keyword>
<keyword evidence="3" id="KW-0805">Transcription regulation</keyword>
<dbReference type="FunFam" id="4.10.280.10:FF:000030">
    <property type="entry name" value="Twist transcription factor"/>
    <property type="match status" value="1"/>
</dbReference>
<feature type="compositionally biased region" description="Basic and acidic residues" evidence="9">
    <location>
        <begin position="274"/>
        <end position="286"/>
    </location>
</feature>
<dbReference type="CDD" id="cd11464">
    <property type="entry name" value="bHLH_TS_TWIST"/>
    <property type="match status" value="1"/>
</dbReference>
<dbReference type="EMBL" id="LS991603">
    <property type="protein sequence ID" value="SVF01454.1"/>
    <property type="molecule type" value="mRNA"/>
</dbReference>
<dbReference type="InterPro" id="IPR036638">
    <property type="entry name" value="HLH_DNA-bd_sf"/>
</dbReference>
<protein>
    <recommendedName>
        <fullName evidence="8">Protein twist</fullName>
    </recommendedName>
</protein>
<dbReference type="InterPro" id="IPR050283">
    <property type="entry name" value="E-box_TF_Regulators"/>
</dbReference>
<dbReference type="InterPro" id="IPR011598">
    <property type="entry name" value="bHLH_dom"/>
</dbReference>
<gene>
    <name evidence="11" type="primary">twist</name>
</gene>
<dbReference type="InterPro" id="IPR015789">
    <property type="entry name" value="Twist-rel_bHLH"/>
</dbReference>
<dbReference type="GO" id="GO:0046983">
    <property type="term" value="F:protein dimerization activity"/>
    <property type="evidence" value="ECO:0007669"/>
    <property type="project" value="InterPro"/>
</dbReference>
<feature type="compositionally biased region" description="Low complexity" evidence="9">
    <location>
        <begin position="259"/>
        <end position="269"/>
    </location>
</feature>
<evidence type="ECO:0000256" key="1">
    <source>
        <dbReference type="ARBA" id="ARBA00022473"/>
    </source>
</evidence>
<keyword evidence="4" id="KW-0238">DNA-binding</keyword>
<dbReference type="SUPFAM" id="SSF47459">
    <property type="entry name" value="HLH, helix-loop-helix DNA-binding domain"/>
    <property type="match status" value="1"/>
</dbReference>
<feature type="compositionally biased region" description="Polar residues" evidence="9">
    <location>
        <begin position="118"/>
        <end position="139"/>
    </location>
</feature>
<feature type="domain" description="BHLH" evidence="10">
    <location>
        <begin position="160"/>
        <end position="211"/>
    </location>
</feature>
<proteinExistence type="evidence at transcript level"/>
<evidence type="ECO:0000313" key="11">
    <source>
        <dbReference type="EMBL" id="SVF01454.1"/>
    </source>
</evidence>
<dbReference type="SMART" id="SM00353">
    <property type="entry name" value="HLH"/>
    <property type="match status" value="1"/>
</dbReference>
<evidence type="ECO:0000256" key="3">
    <source>
        <dbReference type="ARBA" id="ARBA00023015"/>
    </source>
</evidence>
<evidence type="ECO:0000256" key="6">
    <source>
        <dbReference type="ARBA" id="ARBA00023242"/>
    </source>
</evidence>
<dbReference type="GO" id="GO:0030154">
    <property type="term" value="P:cell differentiation"/>
    <property type="evidence" value="ECO:0007669"/>
    <property type="project" value="UniProtKB-KW"/>
</dbReference>
<comment type="function">
    <text evidence="7">Involved in the establishment and dorsoventral patterning of germ layers in the embryo.</text>
</comment>
<evidence type="ECO:0000256" key="7">
    <source>
        <dbReference type="ARBA" id="ARBA00059086"/>
    </source>
</evidence>
<dbReference type="GO" id="GO:0000977">
    <property type="term" value="F:RNA polymerase II transcription regulatory region sequence-specific DNA binding"/>
    <property type="evidence" value="ECO:0007669"/>
    <property type="project" value="TreeGrafter"/>
</dbReference>
<feature type="region of interest" description="Disordered" evidence="9">
    <location>
        <begin position="118"/>
        <end position="156"/>
    </location>
</feature>
<accession>A0A4Q8KEY9</accession>
<reference evidence="11" key="1">
    <citation type="submission" date="2018-08" db="EMBL/GenBank/DDBJ databases">
        <authorList>
            <person name="Finet C."/>
        </authorList>
    </citation>
    <scope>NUCLEOTIDE SEQUENCE</scope>
    <source>
        <tissue evidence="11">Embryos and adults</tissue>
    </source>
</reference>
<keyword evidence="5" id="KW-0804">Transcription</keyword>
<dbReference type="GO" id="GO:0000981">
    <property type="term" value="F:DNA-binding transcription factor activity, RNA polymerase II-specific"/>
    <property type="evidence" value="ECO:0007669"/>
    <property type="project" value="TreeGrafter"/>
</dbReference>
<evidence type="ECO:0000256" key="4">
    <source>
        <dbReference type="ARBA" id="ARBA00023125"/>
    </source>
</evidence>
<evidence type="ECO:0000256" key="9">
    <source>
        <dbReference type="SAM" id="MobiDB-lite"/>
    </source>
</evidence>
<dbReference type="PANTHER" id="PTHR23349">
    <property type="entry name" value="BASIC HELIX-LOOP-HELIX TRANSCRIPTION FACTOR, TWIST"/>
    <property type="match status" value="1"/>
</dbReference>
<dbReference type="Pfam" id="PF00010">
    <property type="entry name" value="HLH"/>
    <property type="match status" value="1"/>
</dbReference>
<keyword evidence="2" id="KW-0221">Differentiation</keyword>
<evidence type="ECO:0000256" key="5">
    <source>
        <dbReference type="ARBA" id="ARBA00023163"/>
    </source>
</evidence>